<organism evidence="1 2">
    <name type="scientific">Cardidatus Bartonella washoeensis 085-0475</name>
    <dbReference type="NCBI Taxonomy" id="1094564"/>
    <lineage>
        <taxon>Bacteria</taxon>
        <taxon>Pseudomonadati</taxon>
        <taxon>Pseudomonadota</taxon>
        <taxon>Alphaproteobacteria</taxon>
        <taxon>Hyphomicrobiales</taxon>
        <taxon>Bartonellaceae</taxon>
        <taxon>Bartonella</taxon>
    </lineage>
</organism>
<sequence>MPSQNISSVNPLKRAKRSLKSNAYFKSGLTLRKTINVNLMTKAIRINISVNGVPGRIIKSVPSLIFKRGAARQRNQPTPIISPVNIEIAPQRGNASSLITSLAPKKRKINGNRKRQLTFISLSFNAIIPLAVRKISKIQTHKEGPVRMLNNDILCTMVFDSIKILYDVRKIFRKKNTSTN</sequence>
<proteinExistence type="predicted"/>
<dbReference type="HOGENOM" id="CLU_1493416_0_0_5"/>
<protein>
    <submittedName>
        <fullName evidence="1">Uncharacterized protein</fullName>
    </submittedName>
</protein>
<dbReference type="EMBL" id="AILX01000007">
    <property type="protein sequence ID" value="EJF85831.1"/>
    <property type="molecule type" value="Genomic_DNA"/>
</dbReference>
<accession>J0QJS6</accession>
<evidence type="ECO:0000313" key="2">
    <source>
        <dbReference type="Proteomes" id="UP000002646"/>
    </source>
</evidence>
<dbReference type="Proteomes" id="UP000002646">
    <property type="component" value="Unassembled WGS sequence"/>
</dbReference>
<reference evidence="1 2" key="1">
    <citation type="submission" date="2012-03" db="EMBL/GenBank/DDBJ databases">
        <title>The Genome Sequence of Bartonella washoensis 085-0475.</title>
        <authorList>
            <consortium name="The Broad Institute Genome Sequencing Platform"/>
            <consortium name="The Broad Institute Genome Sequencing Center for Infectious Disease"/>
            <person name="Feldgarden M."/>
            <person name="Kirby J."/>
            <person name="Kosoy M."/>
            <person name="Birtles R."/>
            <person name="Probert W.S."/>
            <person name="Chiaraviglio L."/>
            <person name="Young S.K."/>
            <person name="Zeng Q."/>
            <person name="Gargeya S."/>
            <person name="Fitzgerald M."/>
            <person name="Haas B."/>
            <person name="Abouelleil A."/>
            <person name="Alvarado L."/>
            <person name="Arachchi H.M."/>
            <person name="Berlin A."/>
            <person name="Chapman S.B."/>
            <person name="Gearin G."/>
            <person name="Goldberg J."/>
            <person name="Griggs A."/>
            <person name="Gujja S."/>
            <person name="Hansen M."/>
            <person name="Heiman D."/>
            <person name="Howarth C."/>
            <person name="Larimer J."/>
            <person name="Lui A."/>
            <person name="MacDonald P.J.P."/>
            <person name="McCowen C."/>
            <person name="Montmayeur A."/>
            <person name="Murphy C."/>
            <person name="Neiman D."/>
            <person name="Pearson M."/>
            <person name="Priest M."/>
            <person name="Roberts A."/>
            <person name="Saif S."/>
            <person name="Shea T."/>
            <person name="Sisk P."/>
            <person name="Stolte C."/>
            <person name="Sykes S."/>
            <person name="Wortman J."/>
            <person name="Nusbaum C."/>
            <person name="Birren B."/>
        </authorList>
    </citation>
    <scope>NUCLEOTIDE SEQUENCE [LARGE SCALE GENOMIC DNA]</scope>
    <source>
        <strain evidence="1 2">085-0475</strain>
    </source>
</reference>
<comment type="caution">
    <text evidence="1">The sequence shown here is derived from an EMBL/GenBank/DDBJ whole genome shotgun (WGS) entry which is preliminary data.</text>
</comment>
<gene>
    <name evidence="1" type="ORF">MCW_00818</name>
</gene>
<evidence type="ECO:0000313" key="1">
    <source>
        <dbReference type="EMBL" id="EJF85831.1"/>
    </source>
</evidence>
<dbReference type="AlphaFoldDB" id="J0QJS6"/>
<dbReference type="PATRIC" id="fig|1094564.3.peg.951"/>
<name>J0QJS6_9HYPH</name>